<dbReference type="GeneID" id="57266703"/>
<organism evidence="1 2">
    <name type="scientific">Pantoea ananatis (strain AJ13355)</name>
    <dbReference type="NCBI Taxonomy" id="932677"/>
    <lineage>
        <taxon>Bacteria</taxon>
        <taxon>Pseudomonadati</taxon>
        <taxon>Pseudomonadota</taxon>
        <taxon>Gammaproteobacteria</taxon>
        <taxon>Enterobacterales</taxon>
        <taxon>Erwiniaceae</taxon>
        <taxon>Pantoea</taxon>
    </lineage>
</organism>
<evidence type="ECO:0000313" key="1">
    <source>
        <dbReference type="EMBL" id="BAK12723.1"/>
    </source>
</evidence>
<dbReference type="InterPro" id="IPR006498">
    <property type="entry name" value="Tail_tube"/>
</dbReference>
<dbReference type="eggNOG" id="COG3498">
    <property type="taxonomic scope" value="Bacteria"/>
</dbReference>
<name>A0A0H3L093_PANAA</name>
<dbReference type="NCBIfam" id="TIGR01611">
    <property type="entry name" value="tail_tube"/>
    <property type="match status" value="1"/>
</dbReference>
<sequence length="170" mass="18963">MALPRKLKGLNLFNDSNSYQGIVTAVTLPKLSRKLDTYRAGGMNGAAFIDNGLDDAALDMEWTLGGMDELVLSQWGAMANVPLRFTGSYQRDDTGEEIAVEIEVRGKHQSFDFGEAKQGENTETKITSKNTYFKLTWNGKELIEIDTVNMVEKVNGVDRLEQRRKNLGLV</sequence>
<accession>A0A0H3L093</accession>
<gene>
    <name evidence="1" type="primary">FII</name>
    <name evidence="1" type="ordered locus">PAJ_2643</name>
</gene>
<evidence type="ECO:0000313" key="2">
    <source>
        <dbReference type="Proteomes" id="UP000006690"/>
    </source>
</evidence>
<dbReference type="PATRIC" id="fig|553.3.peg.660"/>
<proteinExistence type="predicted"/>
<dbReference type="HOGENOM" id="CLU_130297_2_1_6"/>
<dbReference type="OrthoDB" id="3078668at2"/>
<dbReference type="Pfam" id="PF04985">
    <property type="entry name" value="Phage_tube"/>
    <property type="match status" value="1"/>
</dbReference>
<dbReference type="AlphaFoldDB" id="A0A0H3L093"/>
<dbReference type="EMBL" id="AP012032">
    <property type="protein sequence ID" value="BAK12723.1"/>
    <property type="molecule type" value="Genomic_DNA"/>
</dbReference>
<protein>
    <submittedName>
        <fullName evidence="1">Major tail tube protein FII</fullName>
    </submittedName>
</protein>
<dbReference type="RefSeq" id="WP_013027271.1">
    <property type="nucleotide sequence ID" value="NC_017531.2"/>
</dbReference>
<dbReference type="KEGG" id="paj:PAJ_2643"/>
<reference evidence="2" key="1">
    <citation type="journal article" date="2012" name="Appl. Microbiol. Biotechnol.">
        <title>The complete genome sequence of Pantoea ananatis AJ13355, an organism with great biotechnological potential.</title>
        <authorList>
            <person name="Hara Y."/>
            <person name="Kadotani N."/>
            <person name="Izui H."/>
            <person name="Katashkina J.I."/>
            <person name="Kuvaeva T.M."/>
            <person name="Andreeva I.G."/>
            <person name="Golubeva L.I."/>
            <person name="Malko D.B."/>
            <person name="Makeev V.J."/>
            <person name="Mashko S.V."/>
            <person name="Kozlov Y.I."/>
        </authorList>
    </citation>
    <scope>NUCLEOTIDE SEQUENCE [LARGE SCALE GENOMIC DNA]</scope>
    <source>
        <strain evidence="2">AJ13355</strain>
    </source>
</reference>
<dbReference type="Proteomes" id="UP000006690">
    <property type="component" value="Chromosome"/>
</dbReference>